<dbReference type="EMBL" id="KV907496">
    <property type="protein sequence ID" value="OOF98199.1"/>
    <property type="molecule type" value="Genomic_DNA"/>
</dbReference>
<gene>
    <name evidence="5" type="ORF">ASPCADRAFT_513766</name>
</gene>
<feature type="region of interest" description="Disordered" evidence="3">
    <location>
        <begin position="29"/>
        <end position="61"/>
    </location>
</feature>
<proteinExistence type="predicted"/>
<dbReference type="OMA" id="LNGCWTC"/>
<feature type="signal peptide" evidence="4">
    <location>
        <begin position="1"/>
        <end position="17"/>
    </location>
</feature>
<evidence type="ECO:0000256" key="3">
    <source>
        <dbReference type="SAM" id="MobiDB-lite"/>
    </source>
</evidence>
<dbReference type="PANTHER" id="PTHR37534">
    <property type="entry name" value="TRANSCRIPTIONAL ACTIVATOR PROTEIN UGA3"/>
    <property type="match status" value="1"/>
</dbReference>
<feature type="region of interest" description="Disordered" evidence="3">
    <location>
        <begin position="103"/>
        <end position="134"/>
    </location>
</feature>
<reference evidence="6" key="1">
    <citation type="journal article" date="2017" name="Genome Biol.">
        <title>Comparative genomics reveals high biological diversity and specific adaptations in the industrially and medically important fungal genus Aspergillus.</title>
        <authorList>
            <person name="de Vries R.P."/>
            <person name="Riley R."/>
            <person name="Wiebenga A."/>
            <person name="Aguilar-Osorio G."/>
            <person name="Amillis S."/>
            <person name="Uchima C.A."/>
            <person name="Anderluh G."/>
            <person name="Asadollahi M."/>
            <person name="Askin M."/>
            <person name="Barry K."/>
            <person name="Battaglia E."/>
            <person name="Bayram O."/>
            <person name="Benocci T."/>
            <person name="Braus-Stromeyer S.A."/>
            <person name="Caldana C."/>
            <person name="Canovas D."/>
            <person name="Cerqueira G.C."/>
            <person name="Chen F."/>
            <person name="Chen W."/>
            <person name="Choi C."/>
            <person name="Clum A."/>
            <person name="Dos Santos R.A."/>
            <person name="Damasio A.R."/>
            <person name="Diallinas G."/>
            <person name="Emri T."/>
            <person name="Fekete E."/>
            <person name="Flipphi M."/>
            <person name="Freyberg S."/>
            <person name="Gallo A."/>
            <person name="Gournas C."/>
            <person name="Habgood R."/>
            <person name="Hainaut M."/>
            <person name="Harispe M.L."/>
            <person name="Henrissat B."/>
            <person name="Hilden K.S."/>
            <person name="Hope R."/>
            <person name="Hossain A."/>
            <person name="Karabika E."/>
            <person name="Karaffa L."/>
            <person name="Karanyi Z."/>
            <person name="Krasevec N."/>
            <person name="Kuo A."/>
            <person name="Kusch H."/>
            <person name="LaButti K."/>
            <person name="Lagendijk E.L."/>
            <person name="Lapidus A."/>
            <person name="Levasseur A."/>
            <person name="Lindquist E."/>
            <person name="Lipzen A."/>
            <person name="Logrieco A.F."/>
            <person name="MacCabe A."/>
            <person name="Maekelae M.R."/>
            <person name="Malavazi I."/>
            <person name="Melin P."/>
            <person name="Meyer V."/>
            <person name="Mielnichuk N."/>
            <person name="Miskei M."/>
            <person name="Molnar A.P."/>
            <person name="Mule G."/>
            <person name="Ngan C.Y."/>
            <person name="Orejas M."/>
            <person name="Orosz E."/>
            <person name="Ouedraogo J.P."/>
            <person name="Overkamp K.M."/>
            <person name="Park H.-S."/>
            <person name="Perrone G."/>
            <person name="Piumi F."/>
            <person name="Punt P.J."/>
            <person name="Ram A.F."/>
            <person name="Ramon A."/>
            <person name="Rauscher S."/>
            <person name="Record E."/>
            <person name="Riano-Pachon D.M."/>
            <person name="Robert V."/>
            <person name="Roehrig J."/>
            <person name="Ruller R."/>
            <person name="Salamov A."/>
            <person name="Salih N.S."/>
            <person name="Samson R.A."/>
            <person name="Sandor E."/>
            <person name="Sanguinetti M."/>
            <person name="Schuetze T."/>
            <person name="Sepcic K."/>
            <person name="Shelest E."/>
            <person name="Sherlock G."/>
            <person name="Sophianopoulou V."/>
            <person name="Squina F.M."/>
            <person name="Sun H."/>
            <person name="Susca A."/>
            <person name="Todd R.B."/>
            <person name="Tsang A."/>
            <person name="Unkles S.E."/>
            <person name="van de Wiele N."/>
            <person name="van Rossen-Uffink D."/>
            <person name="Oliveira J.V."/>
            <person name="Vesth T.C."/>
            <person name="Visser J."/>
            <person name="Yu J.-H."/>
            <person name="Zhou M."/>
            <person name="Andersen M.R."/>
            <person name="Archer D.B."/>
            <person name="Baker S.E."/>
            <person name="Benoit I."/>
            <person name="Brakhage A.A."/>
            <person name="Braus G.H."/>
            <person name="Fischer R."/>
            <person name="Frisvad J.C."/>
            <person name="Goldman G.H."/>
            <person name="Houbraken J."/>
            <person name="Oakley B."/>
            <person name="Pocsi I."/>
            <person name="Scazzocchio C."/>
            <person name="Seiboth B."/>
            <person name="vanKuyk P.A."/>
            <person name="Wortman J."/>
            <person name="Dyer P.S."/>
            <person name="Grigoriev I.V."/>
        </authorList>
    </citation>
    <scope>NUCLEOTIDE SEQUENCE [LARGE SCALE GENOMIC DNA]</scope>
    <source>
        <strain evidence="6">ITEM 5010</strain>
    </source>
</reference>
<dbReference type="AlphaFoldDB" id="A0A1R3RUM1"/>
<keyword evidence="6" id="KW-1185">Reference proteome</keyword>
<feature type="chain" id="PRO_5012367869" description="Transcription factor domain-containing protein" evidence="4">
    <location>
        <begin position="18"/>
        <end position="681"/>
    </location>
</feature>
<evidence type="ECO:0000256" key="1">
    <source>
        <dbReference type="ARBA" id="ARBA00004123"/>
    </source>
</evidence>
<keyword evidence="2" id="KW-0539">Nucleus</keyword>
<sequence length="681" mass="74924">MMCSGFSIRLLQPFGLAFVAGEARWSLNDDECQKEEPSSRIPSAHKPPNQPISPPRVPREASTAAGRVVFVGRNATRPVQHAPDASLWTWSVTDTVRDRSGWIMGPCRTSRPRNSDRCAPTQHHPIPTTKAPSIFSDEDFAMSPLFSKSMEWAQNSSSPASSVEGLLLTPSLPGLHDPGIVWGGMVSPEDLGLTTSKPALSDLDDLMWSASLDSPHFQKEATLTTDHVNGKPTSDMHALAAATCGQAILWPMNPSESAVGERAEDELLMHYLDRVFYLQYPFFHSQDRRGRGWLLSILRRVKPAYYASLALSERDLLSTSLPRGELTTRLTELRAKDGYYDMALQGMQRIVAGSCGWHAPTQLANSLEGLISILQLLFWELFAGGTKNWQWLLRMAANLIPALVQARIPLTIPDATGPAYSRGQSDEPGPSPEDRRAADFLLGSFISLDIIAAASTRRAPFLEIDHVQALDRLEIPLENLVGCRNSIMALICEVSALDRWKKESEGARKLSIIDLAKRGGQLEERLRQELASLEKMPVAEPSLWGPSAIPGASSTHPGISKAFGLAAIAYLHVVISGAHPELPEIAKVVSELVAVFQTLREQRLLPSVVWPFCISGCLALEEQQGCFRDLFAAAEITEPTGGTLGEAYQVMEECWQARKSRSSDCDWVSIMNERGEYVLLR</sequence>
<dbReference type="PANTHER" id="PTHR37534:SF26">
    <property type="entry name" value="TRANSCRIPTION FACTOR, PUTATIVE-RELATED"/>
    <property type="match status" value="1"/>
</dbReference>
<protein>
    <recommendedName>
        <fullName evidence="7">Transcription factor domain-containing protein</fullName>
    </recommendedName>
</protein>
<keyword evidence="4" id="KW-0732">Signal</keyword>
<dbReference type="GO" id="GO:0045944">
    <property type="term" value="P:positive regulation of transcription by RNA polymerase II"/>
    <property type="evidence" value="ECO:0007669"/>
    <property type="project" value="TreeGrafter"/>
</dbReference>
<name>A0A1R3RUM1_ASPC5</name>
<dbReference type="GO" id="GO:0005634">
    <property type="term" value="C:nucleus"/>
    <property type="evidence" value="ECO:0007669"/>
    <property type="project" value="UniProtKB-SubCell"/>
</dbReference>
<organism evidence="5 6">
    <name type="scientific">Aspergillus carbonarius (strain ITEM 5010)</name>
    <dbReference type="NCBI Taxonomy" id="602072"/>
    <lineage>
        <taxon>Eukaryota</taxon>
        <taxon>Fungi</taxon>
        <taxon>Dikarya</taxon>
        <taxon>Ascomycota</taxon>
        <taxon>Pezizomycotina</taxon>
        <taxon>Eurotiomycetes</taxon>
        <taxon>Eurotiomycetidae</taxon>
        <taxon>Eurotiales</taxon>
        <taxon>Aspergillaceae</taxon>
        <taxon>Aspergillus</taxon>
        <taxon>Aspergillus subgen. Circumdati</taxon>
    </lineage>
</organism>
<feature type="non-terminal residue" evidence="5">
    <location>
        <position position="1"/>
    </location>
</feature>
<evidence type="ECO:0000256" key="4">
    <source>
        <dbReference type="SAM" id="SignalP"/>
    </source>
</evidence>
<dbReference type="InterPro" id="IPR021858">
    <property type="entry name" value="Fun_TF"/>
</dbReference>
<dbReference type="GO" id="GO:0000976">
    <property type="term" value="F:transcription cis-regulatory region binding"/>
    <property type="evidence" value="ECO:0007669"/>
    <property type="project" value="TreeGrafter"/>
</dbReference>
<evidence type="ECO:0000256" key="2">
    <source>
        <dbReference type="ARBA" id="ARBA00023242"/>
    </source>
</evidence>
<dbReference type="OrthoDB" id="5213892at2759"/>
<dbReference type="STRING" id="602072.A0A1R3RUM1"/>
<evidence type="ECO:0008006" key="7">
    <source>
        <dbReference type="Google" id="ProtNLM"/>
    </source>
</evidence>
<comment type="subcellular location">
    <subcellularLocation>
        <location evidence="1">Nucleus</location>
    </subcellularLocation>
</comment>
<accession>A0A1R3RUM1</accession>
<dbReference type="Proteomes" id="UP000188318">
    <property type="component" value="Unassembled WGS sequence"/>
</dbReference>
<dbReference type="Pfam" id="PF11951">
    <property type="entry name" value="Fungal_trans_2"/>
    <property type="match status" value="1"/>
</dbReference>
<evidence type="ECO:0000313" key="5">
    <source>
        <dbReference type="EMBL" id="OOF98199.1"/>
    </source>
</evidence>
<dbReference type="VEuPathDB" id="FungiDB:ASPCADRAFT_513766"/>
<dbReference type="GO" id="GO:0003700">
    <property type="term" value="F:DNA-binding transcription factor activity"/>
    <property type="evidence" value="ECO:0007669"/>
    <property type="project" value="TreeGrafter"/>
</dbReference>
<evidence type="ECO:0000313" key="6">
    <source>
        <dbReference type="Proteomes" id="UP000188318"/>
    </source>
</evidence>